<evidence type="ECO:0000256" key="2">
    <source>
        <dbReference type="SAM" id="Phobius"/>
    </source>
</evidence>
<evidence type="ECO:0000313" key="4">
    <source>
        <dbReference type="Proteomes" id="UP000807353"/>
    </source>
</evidence>
<proteinExistence type="predicted"/>
<feature type="compositionally biased region" description="Polar residues" evidence="1">
    <location>
        <begin position="189"/>
        <end position="224"/>
    </location>
</feature>
<feature type="region of interest" description="Disordered" evidence="1">
    <location>
        <begin position="138"/>
        <end position="159"/>
    </location>
</feature>
<feature type="compositionally biased region" description="Low complexity" evidence="1">
    <location>
        <begin position="177"/>
        <end position="188"/>
    </location>
</feature>
<feature type="region of interest" description="Disordered" evidence="1">
    <location>
        <begin position="176"/>
        <end position="231"/>
    </location>
</feature>
<dbReference type="OrthoDB" id="3265734at2759"/>
<sequence length="374" mass="39773">MSQPITEIVDDRDPRVEYSGSWMLSGDPGEFNSTTHGTVNAGSQVKFTFKGTSVQVFGTISNRAPYTDAPASTYSLDGSPPQQFHPPPPDNIFYRQSFFKSSALEDKQHVLVITSTLSTAAFWLDYFEIVSDGITISSSPSPLPPPPPPPPPPQSTTTSSARIVFTTSKPAANFPTISSSSSISNNSSQIPTNASTSLNLEPSSVTQLPSSSALAGLTNNNSEGASAPPTNKPIPIGAIVGGVIGGVILIVLVFLSILYYRRKKAPQRVVSDVSVRGVSFRPVRSSFGTNQPTPSHYWDNESTRFIGNVAPFTGYSGSANGPASSSDGLSYIGEPVVPRDAMDLPYTITASGKAERQVGRGDEFFNLDVPPRYS</sequence>
<name>A0A9P5XVW7_9AGAR</name>
<dbReference type="Gene3D" id="2.60.120.260">
    <property type="entry name" value="Galactose-binding domain-like"/>
    <property type="match status" value="1"/>
</dbReference>
<feature type="compositionally biased region" description="Pro residues" evidence="1">
    <location>
        <begin position="141"/>
        <end position="154"/>
    </location>
</feature>
<feature type="transmembrane region" description="Helical" evidence="2">
    <location>
        <begin position="236"/>
        <end position="260"/>
    </location>
</feature>
<keyword evidence="2" id="KW-0472">Membrane</keyword>
<keyword evidence="4" id="KW-1185">Reference proteome</keyword>
<gene>
    <name evidence="3" type="ORF">BDZ94DRAFT_194133</name>
</gene>
<accession>A0A9P5XVW7</accession>
<dbReference type="EMBL" id="MU150362">
    <property type="protein sequence ID" value="KAF9457664.1"/>
    <property type="molecule type" value="Genomic_DNA"/>
</dbReference>
<keyword evidence="2" id="KW-0812">Transmembrane</keyword>
<evidence type="ECO:0000313" key="3">
    <source>
        <dbReference type="EMBL" id="KAF9457664.1"/>
    </source>
</evidence>
<evidence type="ECO:0000256" key="1">
    <source>
        <dbReference type="SAM" id="MobiDB-lite"/>
    </source>
</evidence>
<dbReference type="AlphaFoldDB" id="A0A9P5XVW7"/>
<protein>
    <submittedName>
        <fullName evidence="3">Uncharacterized protein</fullName>
    </submittedName>
</protein>
<comment type="caution">
    <text evidence="3">The sequence shown here is derived from an EMBL/GenBank/DDBJ whole genome shotgun (WGS) entry which is preliminary data.</text>
</comment>
<keyword evidence="2" id="KW-1133">Transmembrane helix</keyword>
<organism evidence="3 4">
    <name type="scientific">Collybia nuda</name>
    <dbReference type="NCBI Taxonomy" id="64659"/>
    <lineage>
        <taxon>Eukaryota</taxon>
        <taxon>Fungi</taxon>
        <taxon>Dikarya</taxon>
        <taxon>Basidiomycota</taxon>
        <taxon>Agaricomycotina</taxon>
        <taxon>Agaricomycetes</taxon>
        <taxon>Agaricomycetidae</taxon>
        <taxon>Agaricales</taxon>
        <taxon>Tricholomatineae</taxon>
        <taxon>Clitocybaceae</taxon>
        <taxon>Collybia</taxon>
    </lineage>
</organism>
<dbReference type="Proteomes" id="UP000807353">
    <property type="component" value="Unassembled WGS sequence"/>
</dbReference>
<reference evidence="3" key="1">
    <citation type="submission" date="2020-11" db="EMBL/GenBank/DDBJ databases">
        <authorList>
            <consortium name="DOE Joint Genome Institute"/>
            <person name="Ahrendt S."/>
            <person name="Riley R."/>
            <person name="Andreopoulos W."/>
            <person name="Labutti K."/>
            <person name="Pangilinan J."/>
            <person name="Ruiz-Duenas F.J."/>
            <person name="Barrasa J.M."/>
            <person name="Sanchez-Garcia M."/>
            <person name="Camarero S."/>
            <person name="Miyauchi S."/>
            <person name="Serrano A."/>
            <person name="Linde D."/>
            <person name="Babiker R."/>
            <person name="Drula E."/>
            <person name="Ayuso-Fernandez I."/>
            <person name="Pacheco R."/>
            <person name="Padilla G."/>
            <person name="Ferreira P."/>
            <person name="Barriuso J."/>
            <person name="Kellner H."/>
            <person name="Castanera R."/>
            <person name="Alfaro M."/>
            <person name="Ramirez L."/>
            <person name="Pisabarro A.G."/>
            <person name="Kuo A."/>
            <person name="Tritt A."/>
            <person name="Lipzen A."/>
            <person name="He G."/>
            <person name="Yan M."/>
            <person name="Ng V."/>
            <person name="Cullen D."/>
            <person name="Martin F."/>
            <person name="Rosso M.-N."/>
            <person name="Henrissat B."/>
            <person name="Hibbett D."/>
            <person name="Martinez A.T."/>
            <person name="Grigoriev I.V."/>
        </authorList>
    </citation>
    <scope>NUCLEOTIDE SEQUENCE</scope>
    <source>
        <strain evidence="3">CBS 247.69</strain>
    </source>
</reference>